<reference evidence="11 12" key="1">
    <citation type="journal article" name="Front. Microbiol.">
        <title>Sugar Metabolism of the First Thermophilic Planctomycete Thermogutta terrifontis: Comparative Genomic and Transcriptomic Approaches.</title>
        <authorList>
            <person name="Elcheninov A.G."/>
            <person name="Menzel P."/>
            <person name="Gudbergsdottir S.R."/>
            <person name="Slesarev A.I."/>
            <person name="Kadnikov V.V."/>
            <person name="Krogh A."/>
            <person name="Bonch-Osmolovskaya E.A."/>
            <person name="Peng X."/>
            <person name="Kublanov I.V."/>
        </authorList>
    </citation>
    <scope>NUCLEOTIDE SEQUENCE [LARGE SCALE GENOMIC DNA]</scope>
    <source>
        <strain evidence="11 12">R1</strain>
    </source>
</reference>
<keyword evidence="7" id="KW-0411">Iron-sulfur</keyword>
<dbReference type="Pfam" id="PF10588">
    <property type="entry name" value="NADH-G_4Fe-4S_3"/>
    <property type="match status" value="1"/>
</dbReference>
<dbReference type="CDD" id="cd00207">
    <property type="entry name" value="fer2"/>
    <property type="match status" value="1"/>
</dbReference>
<dbReference type="Pfam" id="PF12838">
    <property type="entry name" value="Fer4_7"/>
    <property type="match status" value="1"/>
</dbReference>
<dbReference type="SMART" id="SM00902">
    <property type="entry name" value="Fe_hyd_SSU"/>
    <property type="match status" value="1"/>
</dbReference>
<dbReference type="Pfam" id="PF02906">
    <property type="entry name" value="Fe_hyd_lg_C"/>
    <property type="match status" value="1"/>
</dbReference>
<evidence type="ECO:0000256" key="2">
    <source>
        <dbReference type="ARBA" id="ARBA00022714"/>
    </source>
</evidence>
<dbReference type="InterPro" id="IPR013352">
    <property type="entry name" value="Fe_hydrogenase_subset"/>
</dbReference>
<keyword evidence="4" id="KW-0677">Repeat</keyword>
<feature type="domain" description="4Fe-4S His(Cys)3-ligated-type" evidence="10">
    <location>
        <begin position="94"/>
        <end position="133"/>
    </location>
</feature>
<feature type="domain" description="4Fe-4S ferredoxin-type" evidence="9">
    <location>
        <begin position="153"/>
        <end position="184"/>
    </location>
</feature>
<keyword evidence="2" id="KW-0001">2Fe-2S</keyword>
<dbReference type="PROSITE" id="PS51379">
    <property type="entry name" value="4FE4S_FER_2"/>
    <property type="match status" value="2"/>
</dbReference>
<feature type="domain" description="2Fe-2S ferredoxin-type" evidence="8">
    <location>
        <begin position="16"/>
        <end position="94"/>
    </location>
</feature>
<keyword evidence="3" id="KW-0479">Metal-binding</keyword>
<gene>
    <name evidence="11" type="ORF">THTE_2881</name>
</gene>
<dbReference type="GO" id="GO:0005506">
    <property type="term" value="F:iron ion binding"/>
    <property type="evidence" value="ECO:0007669"/>
    <property type="project" value="InterPro"/>
</dbReference>
<dbReference type="SUPFAM" id="SSF54862">
    <property type="entry name" value="4Fe-4S ferredoxins"/>
    <property type="match status" value="1"/>
</dbReference>
<dbReference type="EC" id="1.12.7.2" evidence="11"/>
<dbReference type="SMART" id="SM00929">
    <property type="entry name" value="NADH-G_4Fe-4S_3"/>
    <property type="match status" value="1"/>
</dbReference>
<evidence type="ECO:0000256" key="7">
    <source>
        <dbReference type="ARBA" id="ARBA00023014"/>
    </source>
</evidence>
<dbReference type="FunFam" id="3.10.20.740:FF:000005">
    <property type="entry name" value="NADH:ubiquinone oxidoreductase subunit"/>
    <property type="match status" value="1"/>
</dbReference>
<dbReference type="GO" id="GO:0051537">
    <property type="term" value="F:2 iron, 2 sulfur cluster binding"/>
    <property type="evidence" value="ECO:0007669"/>
    <property type="project" value="UniProtKB-KW"/>
</dbReference>
<evidence type="ECO:0000313" key="11">
    <source>
        <dbReference type="EMBL" id="ASV75483.1"/>
    </source>
</evidence>
<sequence length="606" mass="66405">MHSSAVSEATSQKSATMVRIAINDHEMEVPEGTTILCAAKKAGIRIPTLCFVESLKPVGACRVCVVEVEGVRNLVASCATRVWEGMRIYTNTSRVRRARTAVVELLLSEHNGECQTCDRNGNCELQSLAAELGIREISYRGERARKRLDVSTPALVRDSGKCIKCRRCVSVCNEIQNVGALFPQFRGFHTVIGPALGRDLATVACVQCGQCAAICPVGAISERDHVEMVWAALDNPDNFVIVQTAPAIRAALGECFGYPPGTLVTGKMVAALRRLGFDAVFDTNFAADLTIMEEGTEFLTRLRKKFVEGADAPLPMFTSCSPGWIQYMEFFHHELLGNLSTCKSPQQMFGAVAKTYYANKLGKRPDDIFVVSVMPCTAKKFEAARPEMTASGTRDVDAVLTTRELARMIRVAGIDFASLPDEQMDAPMGLSSGAGDIFGHTGGVMEAALRTVYELITGRELPTPDLHVPNLTGLEGIKEAEIPLTQLKPEWSFLEGITLRVAVAHGLANAERLIRAIEKGEREYHFVEVMACPGGCIGGGGQPRYTDHRVRLARIAALKKEDEHKAIRKSHLNPQIQQLYAEFLGQPLGEMSHRLLHTHYFTREAN</sequence>
<evidence type="ECO:0000259" key="10">
    <source>
        <dbReference type="PROSITE" id="PS51839"/>
    </source>
</evidence>
<dbReference type="InterPro" id="IPR036991">
    <property type="entry name" value="Fe_hydrogenase_ssu_sf"/>
</dbReference>
<evidence type="ECO:0000256" key="6">
    <source>
        <dbReference type="ARBA" id="ARBA00023004"/>
    </source>
</evidence>
<dbReference type="Pfam" id="PF13510">
    <property type="entry name" value="Fer2_4"/>
    <property type="match status" value="1"/>
</dbReference>
<dbReference type="GO" id="GO:0008901">
    <property type="term" value="F:ferredoxin hydrogenase activity"/>
    <property type="evidence" value="ECO:0007669"/>
    <property type="project" value="UniProtKB-EC"/>
</dbReference>
<dbReference type="Gene3D" id="3.40.950.10">
    <property type="entry name" value="Fe-only Hydrogenase (Larger Subunit), Chain L, domain 3"/>
    <property type="match status" value="1"/>
</dbReference>
<name>A0A286RHQ2_9BACT</name>
<keyword evidence="12" id="KW-1185">Reference proteome</keyword>
<dbReference type="PANTHER" id="PTHR11615">
    <property type="entry name" value="NITRATE, FORMATE, IRON DEHYDROGENASE"/>
    <property type="match status" value="1"/>
</dbReference>
<dbReference type="InterPro" id="IPR001041">
    <property type="entry name" value="2Fe-2S_ferredoxin-type"/>
</dbReference>
<dbReference type="NCBIfam" id="TIGR02512">
    <property type="entry name" value="FeFe_hydrog_A"/>
    <property type="match status" value="1"/>
</dbReference>
<organism evidence="11 12">
    <name type="scientific">Thermogutta terrifontis</name>
    <dbReference type="NCBI Taxonomy" id="1331910"/>
    <lineage>
        <taxon>Bacteria</taxon>
        <taxon>Pseudomonadati</taxon>
        <taxon>Planctomycetota</taxon>
        <taxon>Planctomycetia</taxon>
        <taxon>Pirellulales</taxon>
        <taxon>Thermoguttaceae</taxon>
        <taxon>Thermogutta</taxon>
    </lineage>
</organism>
<feature type="domain" description="4Fe-4S ferredoxin-type" evidence="9">
    <location>
        <begin position="194"/>
        <end position="225"/>
    </location>
</feature>
<dbReference type="Gene3D" id="3.10.20.740">
    <property type="match status" value="1"/>
</dbReference>
<dbReference type="PROSITE" id="PS51085">
    <property type="entry name" value="2FE2S_FER_2"/>
    <property type="match status" value="1"/>
</dbReference>
<proteinExistence type="predicted"/>
<keyword evidence="5 11" id="KW-0560">Oxidoreductase</keyword>
<dbReference type="Gene3D" id="4.10.260.20">
    <property type="entry name" value="Iron hydrogenase, small subunit"/>
    <property type="match status" value="1"/>
</dbReference>
<protein>
    <submittedName>
        <fullName evidence="11">Periplasmic [Fe] hydrogenase large subunit</fullName>
        <ecNumber evidence="11">1.12.7.2</ecNumber>
    </submittedName>
</protein>
<dbReference type="Proteomes" id="UP000215086">
    <property type="component" value="Chromosome"/>
</dbReference>
<dbReference type="InterPro" id="IPR017896">
    <property type="entry name" value="4Fe4S_Fe-S-bd"/>
</dbReference>
<dbReference type="PROSITE" id="PS00198">
    <property type="entry name" value="4FE4S_FER_1"/>
    <property type="match status" value="1"/>
</dbReference>
<dbReference type="FunFam" id="3.30.70.20:FF:000035">
    <property type="entry name" value="Iron hydrogenase 1"/>
    <property type="match status" value="1"/>
</dbReference>
<dbReference type="KEGG" id="ttf:THTE_2881"/>
<dbReference type="InterPro" id="IPR050340">
    <property type="entry name" value="Cytosolic_Fe-S_CAF"/>
</dbReference>
<evidence type="ECO:0000313" key="12">
    <source>
        <dbReference type="Proteomes" id="UP000215086"/>
    </source>
</evidence>
<evidence type="ECO:0000256" key="3">
    <source>
        <dbReference type="ARBA" id="ARBA00022723"/>
    </source>
</evidence>
<accession>A0A286RHQ2</accession>
<dbReference type="GO" id="GO:0051539">
    <property type="term" value="F:4 iron, 4 sulfur cluster binding"/>
    <property type="evidence" value="ECO:0007669"/>
    <property type="project" value="UniProtKB-KW"/>
</dbReference>
<evidence type="ECO:0000256" key="5">
    <source>
        <dbReference type="ARBA" id="ARBA00023002"/>
    </source>
</evidence>
<dbReference type="InterPro" id="IPR009016">
    <property type="entry name" value="Fe_hydrogenase"/>
</dbReference>
<keyword evidence="1" id="KW-0004">4Fe-4S</keyword>
<evidence type="ECO:0000259" key="8">
    <source>
        <dbReference type="PROSITE" id="PS51085"/>
    </source>
</evidence>
<dbReference type="Gene3D" id="3.30.70.20">
    <property type="match status" value="1"/>
</dbReference>
<dbReference type="Gene3D" id="3.40.50.1780">
    <property type="match status" value="1"/>
</dbReference>
<dbReference type="InterPro" id="IPR049830">
    <property type="entry name" value="HndD"/>
</dbReference>
<dbReference type="AlphaFoldDB" id="A0A286RHQ2"/>
<dbReference type="Pfam" id="PF02256">
    <property type="entry name" value="Fe_hyd_SSU"/>
    <property type="match status" value="1"/>
</dbReference>
<dbReference type="InterPro" id="IPR017900">
    <property type="entry name" value="4Fe4S_Fe_S_CS"/>
</dbReference>
<dbReference type="InterPro" id="IPR036010">
    <property type="entry name" value="2Fe-2S_ferredoxin-like_sf"/>
</dbReference>
<dbReference type="InterPro" id="IPR003149">
    <property type="entry name" value="Fe_hydrogenase_ssu"/>
</dbReference>
<evidence type="ECO:0000259" key="9">
    <source>
        <dbReference type="PROSITE" id="PS51379"/>
    </source>
</evidence>
<dbReference type="PROSITE" id="PS51839">
    <property type="entry name" value="4FE4S_HC3"/>
    <property type="match status" value="1"/>
</dbReference>
<dbReference type="SUPFAM" id="SSF54292">
    <property type="entry name" value="2Fe-2S ferredoxin-like"/>
    <property type="match status" value="1"/>
</dbReference>
<dbReference type="InterPro" id="IPR004108">
    <property type="entry name" value="Fe_hydrogenase_lsu_C"/>
</dbReference>
<dbReference type="NCBIfam" id="NF040763">
    <property type="entry name" value="FeFe_hydrog_A6"/>
    <property type="match status" value="1"/>
</dbReference>
<keyword evidence="6" id="KW-0408">Iron</keyword>
<dbReference type="InterPro" id="IPR019574">
    <property type="entry name" value="NADH_UbQ_OxRdtase_Gsu_4Fe4S-bd"/>
</dbReference>
<dbReference type="SUPFAM" id="SSF53920">
    <property type="entry name" value="Fe-only hydrogenase"/>
    <property type="match status" value="1"/>
</dbReference>
<evidence type="ECO:0000256" key="1">
    <source>
        <dbReference type="ARBA" id="ARBA00022485"/>
    </source>
</evidence>
<dbReference type="RefSeq" id="WP_237260124.1">
    <property type="nucleotide sequence ID" value="NZ_CP018477.1"/>
</dbReference>
<evidence type="ECO:0000256" key="4">
    <source>
        <dbReference type="ARBA" id="ARBA00022737"/>
    </source>
</evidence>
<dbReference type="EMBL" id="CP018477">
    <property type="protein sequence ID" value="ASV75483.1"/>
    <property type="molecule type" value="Genomic_DNA"/>
</dbReference>